<dbReference type="PROSITE" id="PS50113">
    <property type="entry name" value="PAC"/>
    <property type="match status" value="1"/>
</dbReference>
<dbReference type="AlphaFoldDB" id="A0AA51UG24"/>
<dbReference type="Gene3D" id="3.40.50.2300">
    <property type="match status" value="1"/>
</dbReference>
<evidence type="ECO:0000313" key="8">
    <source>
        <dbReference type="Proteomes" id="UP001183006"/>
    </source>
</evidence>
<evidence type="ECO:0000259" key="5">
    <source>
        <dbReference type="PROSITE" id="PS50112"/>
    </source>
</evidence>
<dbReference type="GeneID" id="84228510"/>
<dbReference type="InterPro" id="IPR000014">
    <property type="entry name" value="PAS"/>
</dbReference>
<dbReference type="CDD" id="cd00130">
    <property type="entry name" value="PAS"/>
    <property type="match status" value="2"/>
</dbReference>
<dbReference type="PRINTS" id="PR00344">
    <property type="entry name" value="BCTRLSENSOR"/>
</dbReference>
<dbReference type="InterPro" id="IPR000700">
    <property type="entry name" value="PAS-assoc_C"/>
</dbReference>
<evidence type="ECO:0000313" key="7">
    <source>
        <dbReference type="EMBL" id="WMW22269.1"/>
    </source>
</evidence>
<dbReference type="SUPFAM" id="SSF47384">
    <property type="entry name" value="Homodimeric domain of signal transducing histidine kinase"/>
    <property type="match status" value="1"/>
</dbReference>
<keyword evidence="8" id="KW-1185">Reference proteome</keyword>
<dbReference type="Gene3D" id="3.30.565.10">
    <property type="entry name" value="Histidine kinase-like ATPase, C-terminal domain"/>
    <property type="match status" value="1"/>
</dbReference>
<dbReference type="PANTHER" id="PTHR43547:SF2">
    <property type="entry name" value="HYBRID SIGNAL TRANSDUCTION HISTIDINE KINASE C"/>
    <property type="match status" value="1"/>
</dbReference>
<dbReference type="Gene3D" id="1.10.287.130">
    <property type="match status" value="1"/>
</dbReference>
<dbReference type="PANTHER" id="PTHR43547">
    <property type="entry name" value="TWO-COMPONENT HISTIDINE KINASE"/>
    <property type="match status" value="1"/>
</dbReference>
<dbReference type="InterPro" id="IPR001789">
    <property type="entry name" value="Sig_transdc_resp-reg_receiver"/>
</dbReference>
<feature type="domain" description="PAS" evidence="5">
    <location>
        <begin position="261"/>
        <end position="302"/>
    </location>
</feature>
<dbReference type="SMART" id="SM00448">
    <property type="entry name" value="REC"/>
    <property type="match status" value="1"/>
</dbReference>
<dbReference type="EMBL" id="CP133594">
    <property type="protein sequence ID" value="WMW22269.1"/>
    <property type="molecule type" value="Genomic_DNA"/>
</dbReference>
<dbReference type="CDD" id="cd00075">
    <property type="entry name" value="HATPase"/>
    <property type="match status" value="1"/>
</dbReference>
<dbReference type="SMART" id="SM00091">
    <property type="entry name" value="PAS"/>
    <property type="match status" value="2"/>
</dbReference>
<gene>
    <name evidence="7" type="ORF">RE476_00175</name>
</gene>
<dbReference type="Pfam" id="PF13426">
    <property type="entry name" value="PAS_9"/>
    <property type="match status" value="1"/>
</dbReference>
<dbReference type="KEGG" id="mmav:RE476_00175"/>
<accession>A0AA51UG24</accession>
<dbReference type="Gene3D" id="3.30.450.20">
    <property type="entry name" value="PAS domain"/>
    <property type="match status" value="2"/>
</dbReference>
<dbReference type="CDD" id="cd17538">
    <property type="entry name" value="REC_D1_PleD-like"/>
    <property type="match status" value="1"/>
</dbReference>
<evidence type="ECO:0000256" key="1">
    <source>
        <dbReference type="ARBA" id="ARBA00022553"/>
    </source>
</evidence>
<dbReference type="InterPro" id="IPR036097">
    <property type="entry name" value="HisK_dim/P_sf"/>
</dbReference>
<dbReference type="InterPro" id="IPR001610">
    <property type="entry name" value="PAC"/>
</dbReference>
<dbReference type="InterPro" id="IPR004358">
    <property type="entry name" value="Sig_transdc_His_kin-like_C"/>
</dbReference>
<dbReference type="InterPro" id="IPR035965">
    <property type="entry name" value="PAS-like_dom_sf"/>
</dbReference>
<feature type="domain" description="PAC" evidence="6">
    <location>
        <begin position="212"/>
        <end position="264"/>
    </location>
</feature>
<feature type="modified residue" description="4-aspartylphosphate" evidence="2">
    <location>
        <position position="56"/>
    </location>
</feature>
<dbReference type="PROSITE" id="PS50112">
    <property type="entry name" value="PAS"/>
    <property type="match status" value="1"/>
</dbReference>
<feature type="domain" description="Response regulatory" evidence="4">
    <location>
        <begin position="8"/>
        <end position="123"/>
    </location>
</feature>
<dbReference type="SMART" id="SM00387">
    <property type="entry name" value="HATPase_c"/>
    <property type="match status" value="1"/>
</dbReference>
<feature type="domain" description="Histidine kinase" evidence="3">
    <location>
        <begin position="399"/>
        <end position="611"/>
    </location>
</feature>
<dbReference type="InterPro" id="IPR011006">
    <property type="entry name" value="CheY-like_superfamily"/>
</dbReference>
<dbReference type="Proteomes" id="UP001183006">
    <property type="component" value="Chromosome"/>
</dbReference>
<dbReference type="PROSITE" id="PS50110">
    <property type="entry name" value="RESPONSE_REGULATORY"/>
    <property type="match status" value="1"/>
</dbReference>
<dbReference type="InterPro" id="IPR013767">
    <property type="entry name" value="PAS_fold"/>
</dbReference>
<dbReference type="SMART" id="SM00086">
    <property type="entry name" value="PAC"/>
    <property type="match status" value="2"/>
</dbReference>
<dbReference type="GO" id="GO:0000155">
    <property type="term" value="F:phosphorelay sensor kinase activity"/>
    <property type="evidence" value="ECO:0007669"/>
    <property type="project" value="InterPro"/>
</dbReference>
<reference evidence="7" key="1">
    <citation type="submission" date="2023-08" db="EMBL/GenBank/DDBJ databases">
        <title>Methanolobus mangrovi sp. nov. and Methanolobus sediminis sp. nov, two novel methylotrophic methanogens isolated from mangrove sediments in China.</title>
        <authorList>
            <person name="Zhou J."/>
        </authorList>
    </citation>
    <scope>NUCLEOTIDE SEQUENCE</scope>
    <source>
        <strain evidence="7">FTZ2</strain>
    </source>
</reference>
<dbReference type="Pfam" id="PF00072">
    <property type="entry name" value="Response_reg"/>
    <property type="match status" value="1"/>
</dbReference>
<dbReference type="InterPro" id="IPR036890">
    <property type="entry name" value="HATPase_C_sf"/>
</dbReference>
<proteinExistence type="predicted"/>
<dbReference type="SUPFAM" id="SSF55874">
    <property type="entry name" value="ATPase domain of HSP90 chaperone/DNA topoisomerase II/histidine kinase"/>
    <property type="match status" value="1"/>
</dbReference>
<evidence type="ECO:0000256" key="2">
    <source>
        <dbReference type="PROSITE-ProRule" id="PRU00169"/>
    </source>
</evidence>
<dbReference type="PROSITE" id="PS50109">
    <property type="entry name" value="HIS_KIN"/>
    <property type="match status" value="1"/>
</dbReference>
<keyword evidence="1 2" id="KW-0597">Phosphoprotein</keyword>
<dbReference type="SUPFAM" id="SSF55785">
    <property type="entry name" value="PYP-like sensor domain (PAS domain)"/>
    <property type="match status" value="2"/>
</dbReference>
<dbReference type="RefSeq" id="WP_309308065.1">
    <property type="nucleotide sequence ID" value="NZ_CP133594.1"/>
</dbReference>
<dbReference type="InterPro" id="IPR003594">
    <property type="entry name" value="HATPase_dom"/>
</dbReference>
<evidence type="ECO:0000259" key="4">
    <source>
        <dbReference type="PROSITE" id="PS50110"/>
    </source>
</evidence>
<dbReference type="GO" id="GO:0006355">
    <property type="term" value="P:regulation of DNA-templated transcription"/>
    <property type="evidence" value="ECO:0007669"/>
    <property type="project" value="InterPro"/>
</dbReference>
<protein>
    <submittedName>
        <fullName evidence="7">PAS domain S-box protein</fullName>
    </submittedName>
</protein>
<organism evidence="7 8">
    <name type="scientific">Methanolobus mangrovi</name>
    <dbReference type="NCBI Taxonomy" id="3072977"/>
    <lineage>
        <taxon>Archaea</taxon>
        <taxon>Methanobacteriati</taxon>
        <taxon>Methanobacteriota</taxon>
        <taxon>Stenosarchaea group</taxon>
        <taxon>Methanomicrobia</taxon>
        <taxon>Methanosarcinales</taxon>
        <taxon>Methanosarcinaceae</taxon>
        <taxon>Methanolobus</taxon>
    </lineage>
</organism>
<dbReference type="InterPro" id="IPR005467">
    <property type="entry name" value="His_kinase_dom"/>
</dbReference>
<dbReference type="NCBIfam" id="TIGR00229">
    <property type="entry name" value="sensory_box"/>
    <property type="match status" value="2"/>
</dbReference>
<dbReference type="Pfam" id="PF02518">
    <property type="entry name" value="HATPase_c"/>
    <property type="match status" value="1"/>
</dbReference>
<name>A0AA51UG24_9EURY</name>
<sequence>MELSDKPRILVVDDEPMNVELLQAYLQLDYEVLSAYNGREALDIVFREIPDLVLLDVMMPDINGYQVCEQIKSSEKTRFIPVVLVTALSGREDRLRGMEAKADDFLTKPVDRLELKMRVNSLLRIKDLHDNLVRERDQAQNYLDVAAVMMLVLDTEQNITLINKRGLEILGYTNEGDVLGQNLLHHFIPEASRSEMEKHFTSALDKIECNINYYECPVVTKQNEQLVISWYSKSLTDEVGNVKGILCSGMDVTAQKRAAEKLREQNRAMEASIDGMAIMNEKGTFTYVNDAHASIFGYNGPDEIIGKKWEFLYNDSEIERVANDVLSKFNLKGKWKGELLGKKKDGSTFFHEVSLTAFDKGMICVVRDISERKEVESRLNQYASQLKSSNELKDLFTDILRHDLLNPAGVVKGFNDMLLEEEVDANKKYKLQLIGNNVSRLIGMIESAAKFARLEDTDELDFKSMDLAAIIRNVIQEFEPQLTEKNITIDVKVGKSHPAIVNPLIDGVFVNFISNAIKYGPSDSVVVVEVQDYDGEWKVMVTDSGEGIPDKDKQLVFNRFKRLGEKKKAVKGSGLGLAIAQRIIELHGGKIGVNDNPAGKGSIFWATVKKA</sequence>
<dbReference type="SUPFAM" id="SSF52172">
    <property type="entry name" value="CheY-like"/>
    <property type="match status" value="1"/>
</dbReference>
<evidence type="ECO:0000259" key="6">
    <source>
        <dbReference type="PROSITE" id="PS50113"/>
    </source>
</evidence>
<evidence type="ECO:0000259" key="3">
    <source>
        <dbReference type="PROSITE" id="PS50109"/>
    </source>
</evidence>
<dbReference type="Pfam" id="PF00989">
    <property type="entry name" value="PAS"/>
    <property type="match status" value="1"/>
</dbReference>